<evidence type="ECO:0000259" key="2">
    <source>
        <dbReference type="Pfam" id="PF14478"/>
    </source>
</evidence>
<comment type="caution">
    <text evidence="3">The sequence shown here is derived from an EMBL/GenBank/DDBJ whole genome shotgun (WGS) entry which is preliminary data.</text>
</comment>
<dbReference type="Pfam" id="PF14478">
    <property type="entry name" value="DUF4430"/>
    <property type="match status" value="1"/>
</dbReference>
<keyword evidence="1" id="KW-1133">Transmembrane helix</keyword>
<keyword evidence="1" id="KW-0472">Membrane</keyword>
<keyword evidence="4" id="KW-1185">Reference proteome</keyword>
<organism evidence="3 4">
    <name type="scientific">Absicoccus porci</name>
    <dbReference type="NCBI Taxonomy" id="2486576"/>
    <lineage>
        <taxon>Bacteria</taxon>
        <taxon>Bacillati</taxon>
        <taxon>Bacillota</taxon>
        <taxon>Erysipelotrichia</taxon>
        <taxon>Erysipelotrichales</taxon>
        <taxon>Erysipelotrichaceae</taxon>
        <taxon>Absicoccus</taxon>
    </lineage>
</organism>
<reference evidence="3 4" key="1">
    <citation type="submission" date="2018-11" db="EMBL/GenBank/DDBJ databases">
        <title>Clostridium sp. nov., a member of the family Erysipelotrichaceae isolated from pig faeces.</title>
        <authorList>
            <person name="Chang Y.-H."/>
        </authorList>
    </citation>
    <scope>NUCLEOTIDE SEQUENCE [LARGE SCALE GENOMIC DNA]</scope>
    <source>
        <strain evidence="3 4">YH-panp20</strain>
    </source>
</reference>
<dbReference type="RefSeq" id="WP_128519873.1">
    <property type="nucleotide sequence ID" value="NZ_CAUWBR010000017.1"/>
</dbReference>
<gene>
    <name evidence="3" type="ORF">EDX97_03945</name>
</gene>
<keyword evidence="1" id="KW-0812">Transmembrane</keyword>
<evidence type="ECO:0000256" key="1">
    <source>
        <dbReference type="SAM" id="Phobius"/>
    </source>
</evidence>
<dbReference type="Proteomes" id="UP000276568">
    <property type="component" value="Unassembled WGS sequence"/>
</dbReference>
<dbReference type="EMBL" id="RJQC01000001">
    <property type="protein sequence ID" value="RNM31714.1"/>
    <property type="molecule type" value="Genomic_DNA"/>
</dbReference>
<evidence type="ECO:0000313" key="4">
    <source>
        <dbReference type="Proteomes" id="UP000276568"/>
    </source>
</evidence>
<dbReference type="OrthoDB" id="1906526at2"/>
<feature type="transmembrane region" description="Helical" evidence="1">
    <location>
        <begin position="7"/>
        <end position="24"/>
    </location>
</feature>
<dbReference type="Gene3D" id="2.170.130.30">
    <property type="match status" value="1"/>
</dbReference>
<name>A0A3N0I3Y3_9FIRM</name>
<dbReference type="AlphaFoldDB" id="A0A3N0I3Y3"/>
<sequence>MKRKKIIGLIIALVVIAAVFFGIYKANQPTTMVGSKEYTVTVVDDKGNKKTYEASTDKKYLGAALKELDKNSDEFSIKGTKSEYGTYITTVNGLKADYNKDKAYWSIYVNGKYGQNGVDSQTVKKNDKFRLVYEKGN</sequence>
<evidence type="ECO:0000313" key="3">
    <source>
        <dbReference type="EMBL" id="RNM31714.1"/>
    </source>
</evidence>
<protein>
    <submittedName>
        <fullName evidence="3">DUF4430 domain-containing protein</fullName>
    </submittedName>
</protein>
<accession>A0A3N0I3Y3</accession>
<proteinExistence type="predicted"/>
<feature type="domain" description="Transcobalamin-like C-terminal" evidence="2">
    <location>
        <begin position="75"/>
        <end position="134"/>
    </location>
</feature>
<dbReference type="InterPro" id="IPR027954">
    <property type="entry name" value="Transcobalamin-like_C"/>
</dbReference>